<dbReference type="Proteomes" id="UP001187192">
    <property type="component" value="Unassembled WGS sequence"/>
</dbReference>
<sequence>MEWGRSCAMVGAMVVTIEVGAEWSSWSWLAAASMAAKNLQRDCGEREKTEIEREVIGVLVVEEVTGPTHNGEIYSYAVEQSWLREG</sequence>
<dbReference type="EMBL" id="BTGU01006974">
    <property type="protein sequence ID" value="GMN26138.1"/>
    <property type="molecule type" value="Genomic_DNA"/>
</dbReference>
<evidence type="ECO:0000313" key="1">
    <source>
        <dbReference type="EMBL" id="GMN26138.1"/>
    </source>
</evidence>
<comment type="caution">
    <text evidence="1">The sequence shown here is derived from an EMBL/GenBank/DDBJ whole genome shotgun (WGS) entry which is preliminary data.</text>
</comment>
<keyword evidence="2" id="KW-1185">Reference proteome</keyword>
<name>A0AA88CLL2_FICCA</name>
<reference evidence="1" key="1">
    <citation type="submission" date="2023-07" db="EMBL/GenBank/DDBJ databases">
        <title>draft genome sequence of fig (Ficus carica).</title>
        <authorList>
            <person name="Takahashi T."/>
            <person name="Nishimura K."/>
        </authorList>
    </citation>
    <scope>NUCLEOTIDE SEQUENCE</scope>
</reference>
<gene>
    <name evidence="1" type="ORF">TIFTF001_049269</name>
</gene>
<protein>
    <submittedName>
        <fullName evidence="1">Uncharacterized protein</fullName>
    </submittedName>
</protein>
<organism evidence="1 2">
    <name type="scientific">Ficus carica</name>
    <name type="common">Common fig</name>
    <dbReference type="NCBI Taxonomy" id="3494"/>
    <lineage>
        <taxon>Eukaryota</taxon>
        <taxon>Viridiplantae</taxon>
        <taxon>Streptophyta</taxon>
        <taxon>Embryophyta</taxon>
        <taxon>Tracheophyta</taxon>
        <taxon>Spermatophyta</taxon>
        <taxon>Magnoliopsida</taxon>
        <taxon>eudicotyledons</taxon>
        <taxon>Gunneridae</taxon>
        <taxon>Pentapetalae</taxon>
        <taxon>rosids</taxon>
        <taxon>fabids</taxon>
        <taxon>Rosales</taxon>
        <taxon>Moraceae</taxon>
        <taxon>Ficeae</taxon>
        <taxon>Ficus</taxon>
    </lineage>
</organism>
<proteinExistence type="predicted"/>
<dbReference type="AlphaFoldDB" id="A0AA88CLL2"/>
<accession>A0AA88CLL2</accession>
<evidence type="ECO:0000313" key="2">
    <source>
        <dbReference type="Proteomes" id="UP001187192"/>
    </source>
</evidence>